<proteinExistence type="inferred from homology"/>
<evidence type="ECO:0000313" key="13">
    <source>
        <dbReference type="Proteomes" id="UP000761534"/>
    </source>
</evidence>
<keyword evidence="6" id="KW-0822">Tryptophan biosynthesis</keyword>
<evidence type="ECO:0000256" key="7">
    <source>
        <dbReference type="ARBA" id="ARBA00023141"/>
    </source>
</evidence>
<protein>
    <recommendedName>
        <fullName evidence="9">Anthranilate phosphoribosyltransferase</fullName>
        <ecNumber evidence="2">2.4.2.18</ecNumber>
    </recommendedName>
</protein>
<dbReference type="Proteomes" id="UP000761534">
    <property type="component" value="Unassembled WGS sequence"/>
</dbReference>
<dbReference type="NCBIfam" id="TIGR01245">
    <property type="entry name" value="trpD"/>
    <property type="match status" value="1"/>
</dbReference>
<dbReference type="FunFam" id="3.40.1030.10:FF:000002">
    <property type="entry name" value="Anthranilate phosphoribosyltransferase"/>
    <property type="match status" value="1"/>
</dbReference>
<dbReference type="InterPro" id="IPR000312">
    <property type="entry name" value="Glycosyl_Trfase_fam3"/>
</dbReference>
<sequence length="364" mass="39076">MANLNVYLKKLLKKPPSLTAEDLTEALNHMINGEISDVQVSAFLATLRVTELDHSSSFVSAAAARIFEESHKMNYAELDPNGYVDIVGTGGDGQDTFNVSTTAGIIAAGIPGVKVCKHGGKASTAASGAGDILKCLGVDLFNVTHQSAPEILRQSNFTFLFAPVFHPMMASLAPLRRAMGMPTIFNIMGPLLNPAPIKGRIIGVYDEGLGQVFAEAVRDLNHCRMGPAGQGPRAVPALIVWGEEGLDEISPAGKTRVWHLRADETIEQYSLHPNDFGLPTHELSTVKSGTPAENAEVVWKIVRNELPENHPILDYVLINTAALAVIDGTAKDWKHGVELAREAIRSGEAKKALETFITVTNANA</sequence>
<dbReference type="GO" id="GO:0000162">
    <property type="term" value="P:L-tryptophan biosynthetic process"/>
    <property type="evidence" value="ECO:0007669"/>
    <property type="project" value="UniProtKB-KW"/>
</dbReference>
<dbReference type="PANTHER" id="PTHR43285:SF2">
    <property type="entry name" value="ANTHRANILATE PHOSPHORIBOSYLTRANSFERASE"/>
    <property type="match status" value="1"/>
</dbReference>
<evidence type="ECO:0000313" key="12">
    <source>
        <dbReference type="EMBL" id="KAA8904006.1"/>
    </source>
</evidence>
<dbReference type="HAMAP" id="MF_00211">
    <property type="entry name" value="TrpD"/>
    <property type="match status" value="1"/>
</dbReference>
<dbReference type="PANTHER" id="PTHR43285">
    <property type="entry name" value="ANTHRANILATE PHOSPHORIBOSYLTRANSFERASE"/>
    <property type="match status" value="1"/>
</dbReference>
<keyword evidence="13" id="KW-1185">Reference proteome</keyword>
<reference evidence="12" key="1">
    <citation type="journal article" date="2019" name="G3 (Bethesda)">
        <title>Genome Assemblies of Two Rare Opportunistic Yeast Pathogens: Diutina rugosa (syn. Candida rugosa) and Trichomonascus ciferrii (syn. Candida ciferrii).</title>
        <authorList>
            <person name="Mixao V."/>
            <person name="Saus E."/>
            <person name="Hansen A.P."/>
            <person name="Lass-Florl C."/>
            <person name="Gabaldon T."/>
        </authorList>
    </citation>
    <scope>NUCLEOTIDE SEQUENCE</scope>
    <source>
        <strain evidence="12">CBS 4856</strain>
    </source>
</reference>
<feature type="domain" description="Glycosyl transferase family 3" evidence="10">
    <location>
        <begin position="83"/>
        <end position="349"/>
    </location>
</feature>
<dbReference type="EC" id="2.4.2.18" evidence="2"/>
<evidence type="ECO:0000256" key="2">
    <source>
        <dbReference type="ARBA" id="ARBA00011948"/>
    </source>
</evidence>
<dbReference type="SUPFAM" id="SSF52418">
    <property type="entry name" value="Nucleoside phosphorylase/phosphoribosyltransferase catalytic domain"/>
    <property type="match status" value="1"/>
</dbReference>
<dbReference type="GO" id="GO:0005829">
    <property type="term" value="C:cytosol"/>
    <property type="evidence" value="ECO:0007669"/>
    <property type="project" value="TreeGrafter"/>
</dbReference>
<dbReference type="Gene3D" id="3.40.1030.10">
    <property type="entry name" value="Nucleoside phosphorylase/phosphoribosyltransferase catalytic domain"/>
    <property type="match status" value="1"/>
</dbReference>
<feature type="domain" description="Glycosyl transferase family 3 N-terminal" evidence="11">
    <location>
        <begin position="7"/>
        <end position="52"/>
    </location>
</feature>
<comment type="similarity">
    <text evidence="8">Belongs to the anthranilate phosphoribosyltransferase family.</text>
</comment>
<dbReference type="InterPro" id="IPR035902">
    <property type="entry name" value="Nuc_phospho_transferase"/>
</dbReference>
<evidence type="ECO:0000256" key="1">
    <source>
        <dbReference type="ARBA" id="ARBA00004907"/>
    </source>
</evidence>
<dbReference type="AlphaFoldDB" id="A0A642URT7"/>
<evidence type="ECO:0000259" key="10">
    <source>
        <dbReference type="Pfam" id="PF00591"/>
    </source>
</evidence>
<evidence type="ECO:0000259" key="11">
    <source>
        <dbReference type="Pfam" id="PF02885"/>
    </source>
</evidence>
<evidence type="ECO:0000256" key="8">
    <source>
        <dbReference type="ARBA" id="ARBA00061500"/>
    </source>
</evidence>
<keyword evidence="4" id="KW-0328">Glycosyltransferase</keyword>
<evidence type="ECO:0000256" key="4">
    <source>
        <dbReference type="ARBA" id="ARBA00022676"/>
    </source>
</evidence>
<accession>A0A642URT7</accession>
<keyword evidence="5" id="KW-0808">Transferase</keyword>
<evidence type="ECO:0000256" key="6">
    <source>
        <dbReference type="ARBA" id="ARBA00022822"/>
    </source>
</evidence>
<dbReference type="InterPro" id="IPR017459">
    <property type="entry name" value="Glycosyl_Trfase_fam3_N_dom"/>
</dbReference>
<keyword evidence="3" id="KW-0028">Amino-acid biosynthesis</keyword>
<comment type="pathway">
    <text evidence="1">Amino-acid biosynthesis; L-tryptophan biosynthesis; L-tryptophan from chorismate: step 2/5.</text>
</comment>
<dbReference type="EMBL" id="SWFS01000435">
    <property type="protein sequence ID" value="KAA8904006.1"/>
    <property type="molecule type" value="Genomic_DNA"/>
</dbReference>
<dbReference type="InterPro" id="IPR036320">
    <property type="entry name" value="Glycosyl_Trfase_fam3_N_dom_sf"/>
</dbReference>
<dbReference type="GO" id="GO:0004048">
    <property type="term" value="F:anthranilate phosphoribosyltransferase activity"/>
    <property type="evidence" value="ECO:0007669"/>
    <property type="project" value="UniProtKB-EC"/>
</dbReference>
<dbReference type="VEuPathDB" id="FungiDB:TRICI_005611"/>
<comment type="caution">
    <text evidence="12">The sequence shown here is derived from an EMBL/GenBank/DDBJ whole genome shotgun (WGS) entry which is preliminary data.</text>
</comment>
<gene>
    <name evidence="12" type="ORF">TRICI_005611</name>
</gene>
<dbReference type="Pfam" id="PF00591">
    <property type="entry name" value="Glycos_transf_3"/>
    <property type="match status" value="1"/>
</dbReference>
<dbReference type="InterPro" id="IPR005940">
    <property type="entry name" value="Anthranilate_Pribosyl_Tfrase"/>
</dbReference>
<dbReference type="Pfam" id="PF02885">
    <property type="entry name" value="Glycos_trans_3N"/>
    <property type="match status" value="1"/>
</dbReference>
<dbReference type="SUPFAM" id="SSF47648">
    <property type="entry name" value="Nucleoside phosphorylase/phosphoribosyltransferase N-terminal domain"/>
    <property type="match status" value="1"/>
</dbReference>
<name>A0A642URT7_9ASCO</name>
<evidence type="ECO:0000256" key="3">
    <source>
        <dbReference type="ARBA" id="ARBA00022605"/>
    </source>
</evidence>
<dbReference type="OrthoDB" id="427800at2759"/>
<dbReference type="Gene3D" id="1.20.970.10">
    <property type="entry name" value="Transferase, Pyrimidine Nucleoside Phosphorylase, Chain C"/>
    <property type="match status" value="1"/>
</dbReference>
<organism evidence="12 13">
    <name type="scientific">Trichomonascus ciferrii</name>
    <dbReference type="NCBI Taxonomy" id="44093"/>
    <lineage>
        <taxon>Eukaryota</taxon>
        <taxon>Fungi</taxon>
        <taxon>Dikarya</taxon>
        <taxon>Ascomycota</taxon>
        <taxon>Saccharomycotina</taxon>
        <taxon>Dipodascomycetes</taxon>
        <taxon>Dipodascales</taxon>
        <taxon>Trichomonascaceae</taxon>
        <taxon>Trichomonascus</taxon>
        <taxon>Trichomonascus ciferrii complex</taxon>
    </lineage>
</organism>
<evidence type="ECO:0000256" key="5">
    <source>
        <dbReference type="ARBA" id="ARBA00022679"/>
    </source>
</evidence>
<evidence type="ECO:0000256" key="9">
    <source>
        <dbReference type="ARBA" id="ARBA00071401"/>
    </source>
</evidence>
<keyword evidence="7" id="KW-0057">Aromatic amino acid biosynthesis</keyword>